<reference evidence="7 8" key="1">
    <citation type="journal article" date="2013" name="Nat. Commun.">
        <title>The evolution and pathogenic mechanisms of the rice sheath blight pathogen.</title>
        <authorList>
            <person name="Zheng A."/>
            <person name="Lin R."/>
            <person name="Xu L."/>
            <person name="Qin P."/>
            <person name="Tang C."/>
            <person name="Ai P."/>
            <person name="Zhang D."/>
            <person name="Liu Y."/>
            <person name="Sun Z."/>
            <person name="Feng H."/>
            <person name="Wang Y."/>
            <person name="Chen Y."/>
            <person name="Liang X."/>
            <person name="Fu R."/>
            <person name="Li Q."/>
            <person name="Zhang J."/>
            <person name="Yu X."/>
            <person name="Xie Z."/>
            <person name="Ding L."/>
            <person name="Guan P."/>
            <person name="Tang J."/>
            <person name="Liang Y."/>
            <person name="Wang S."/>
            <person name="Deng Q."/>
            <person name="Li S."/>
            <person name="Zhu J."/>
            <person name="Wang L."/>
            <person name="Liu H."/>
            <person name="Li P."/>
        </authorList>
    </citation>
    <scope>NUCLEOTIDE SEQUENCE [LARGE SCALE GENOMIC DNA]</scope>
    <source>
        <strain evidence="8">AG-1 IA</strain>
    </source>
</reference>
<dbReference type="Pfam" id="PF01679">
    <property type="entry name" value="Pmp3"/>
    <property type="match status" value="1"/>
</dbReference>
<evidence type="ECO:0000256" key="4">
    <source>
        <dbReference type="ARBA" id="ARBA00022989"/>
    </source>
</evidence>
<sequence>MINMLLCVLAWFPGVIHSWLLHHFQKRSTIPGESLRYHTP</sequence>
<comment type="subcellular location">
    <subcellularLocation>
        <location evidence="1">Membrane</location>
    </subcellularLocation>
</comment>
<evidence type="ECO:0000313" key="7">
    <source>
        <dbReference type="EMBL" id="ELU35677.1"/>
    </source>
</evidence>
<dbReference type="Proteomes" id="UP000011668">
    <property type="component" value="Unassembled WGS sequence"/>
</dbReference>
<feature type="signal peptide" evidence="6">
    <location>
        <begin position="1"/>
        <end position="18"/>
    </location>
</feature>
<organism evidence="7 8">
    <name type="scientific">Thanatephorus cucumeris (strain AG1-IA)</name>
    <name type="common">Rice sheath blight fungus</name>
    <name type="synonym">Rhizoctonia solani</name>
    <dbReference type="NCBI Taxonomy" id="983506"/>
    <lineage>
        <taxon>Eukaryota</taxon>
        <taxon>Fungi</taxon>
        <taxon>Dikarya</taxon>
        <taxon>Basidiomycota</taxon>
        <taxon>Agaricomycotina</taxon>
        <taxon>Agaricomycetes</taxon>
        <taxon>Cantharellales</taxon>
        <taxon>Ceratobasidiaceae</taxon>
        <taxon>Rhizoctonia</taxon>
        <taxon>Rhizoctonia solani AG-1</taxon>
    </lineage>
</organism>
<keyword evidence="6" id="KW-0732">Signal</keyword>
<dbReference type="EMBL" id="AFRT01005700">
    <property type="protein sequence ID" value="ELU35677.1"/>
    <property type="molecule type" value="Genomic_DNA"/>
</dbReference>
<feature type="chain" id="PRO_5003996865" evidence="6">
    <location>
        <begin position="19"/>
        <end position="40"/>
    </location>
</feature>
<evidence type="ECO:0000256" key="5">
    <source>
        <dbReference type="ARBA" id="ARBA00023136"/>
    </source>
</evidence>
<keyword evidence="3" id="KW-0812">Transmembrane</keyword>
<evidence type="ECO:0000256" key="3">
    <source>
        <dbReference type="ARBA" id="ARBA00022692"/>
    </source>
</evidence>
<dbReference type="OrthoDB" id="2802411at2759"/>
<comment type="similarity">
    <text evidence="2">Belongs to the UPF0057 (PMP3) family.</text>
</comment>
<protein>
    <submittedName>
        <fullName evidence="7">Pmp3 domain-containing protein</fullName>
    </submittedName>
</protein>
<keyword evidence="5" id="KW-0472">Membrane</keyword>
<keyword evidence="4" id="KW-1133">Transmembrane helix</keyword>
<dbReference type="AlphaFoldDB" id="L8WG33"/>
<evidence type="ECO:0000256" key="2">
    <source>
        <dbReference type="ARBA" id="ARBA00009530"/>
    </source>
</evidence>
<dbReference type="GO" id="GO:0016020">
    <property type="term" value="C:membrane"/>
    <property type="evidence" value="ECO:0007669"/>
    <property type="project" value="UniProtKB-SubCell"/>
</dbReference>
<accession>L8WG33</accession>
<comment type="caution">
    <text evidence="7">The sequence shown here is derived from an EMBL/GenBank/DDBJ whole genome shotgun (WGS) entry which is preliminary data.</text>
</comment>
<evidence type="ECO:0000313" key="8">
    <source>
        <dbReference type="Proteomes" id="UP000011668"/>
    </source>
</evidence>
<evidence type="ECO:0000256" key="6">
    <source>
        <dbReference type="SAM" id="SignalP"/>
    </source>
</evidence>
<gene>
    <name evidence="7" type="ORF">AG1IA_10293</name>
</gene>
<dbReference type="HOGENOM" id="CLU_3299676_0_0_1"/>
<name>L8WG33_THACA</name>
<keyword evidence="8" id="KW-1185">Reference proteome</keyword>
<evidence type="ECO:0000256" key="1">
    <source>
        <dbReference type="ARBA" id="ARBA00004370"/>
    </source>
</evidence>
<dbReference type="InterPro" id="IPR000612">
    <property type="entry name" value="PMP3"/>
</dbReference>
<proteinExistence type="inferred from homology"/>